<dbReference type="Gene3D" id="3.40.630.30">
    <property type="match status" value="1"/>
</dbReference>
<dbReference type="SUPFAM" id="SSF56059">
    <property type="entry name" value="Glutathione synthetase ATP-binding domain-like"/>
    <property type="match status" value="1"/>
</dbReference>
<dbReference type="InterPro" id="IPR043938">
    <property type="entry name" value="Ligase_CoA_dom"/>
</dbReference>
<keyword evidence="1" id="KW-0816">Tricarboxylic acid cycle</keyword>
<dbReference type="InterPro" id="IPR013815">
    <property type="entry name" value="ATP_grasp_subdomain_1"/>
</dbReference>
<dbReference type="RefSeq" id="WP_111435685.1">
    <property type="nucleotide sequence ID" value="NZ_JACIGG010000015.1"/>
</dbReference>
<keyword evidence="4" id="KW-0067">ATP-binding</keyword>
<feature type="domain" description="N-acetyltransferase" evidence="6">
    <location>
        <begin position="739"/>
        <end position="895"/>
    </location>
</feature>
<dbReference type="InterPro" id="IPR051538">
    <property type="entry name" value="Acyl-CoA_Synth/Transferase"/>
</dbReference>
<dbReference type="SUPFAM" id="SSF55729">
    <property type="entry name" value="Acyl-CoA N-acyltransferases (Nat)"/>
    <property type="match status" value="1"/>
</dbReference>
<gene>
    <name evidence="7" type="ORF">CH339_17490</name>
</gene>
<comment type="caution">
    <text evidence="7">The sequence shown here is derived from an EMBL/GenBank/DDBJ whole genome shotgun (WGS) entry which is preliminary data.</text>
</comment>
<dbReference type="SUPFAM" id="SSF51735">
    <property type="entry name" value="NAD(P)-binding Rossmann-fold domains"/>
    <property type="match status" value="1"/>
</dbReference>
<evidence type="ECO:0000256" key="4">
    <source>
        <dbReference type="ARBA" id="ARBA00022840"/>
    </source>
</evidence>
<protein>
    <submittedName>
        <fullName evidence="7">GNAT family N-acetyltransferase</fullName>
    </submittedName>
</protein>
<dbReference type="InterPro" id="IPR032875">
    <property type="entry name" value="Succ_CoA_lig_flav_dom"/>
</dbReference>
<dbReference type="Pfam" id="PF00583">
    <property type="entry name" value="Acetyltransf_1"/>
    <property type="match status" value="1"/>
</dbReference>
<dbReference type="PROSITE" id="PS51186">
    <property type="entry name" value="GNAT"/>
    <property type="match status" value="1"/>
</dbReference>
<sequence length="905" mass="96029">MSVKNLSSFFKPQSIALIGASPRPGSVGATVLANLMTAGFDGPVWLVNPKHDHVGPHPCHASIADLPGVPELGIVAAPAKFVPGTVEELGKRGALAVLIITAGLGKGPGSLADEAGRIARRYGMRIVGPNCLGLLVPPVGLNASFSHVMPGDGDLVFLSQSGALVTAVVDWAASRGIGFRAVVSLGDMLDVDVGDLLDYFASDVRTRAILLYLESINEARGFMSAARLASRLKPIVAIKAGRNASAAEAAASHTGALAASDIVFDAALRRAGVLRVFSLDELFTAAETLHYVKPFRGERLAIVTNGGGAGVLAADALEDRNGKLATLSAGTMATLDAALPETWSHGNPVDVIGDAPPERYAAAVAAVLRDPNVDAVMAMNCPTALASVTDAAEASLKAWKDSGVFKPLFGCWLGDGGATEARKVLAAGGVPSYATPTSAIEGFRHIVDYSKVQELLIRTPPVGDGVRRPQKELARKIIETALSAGRTMLTSDEAKMVLAAYHVPVALAEPAADPDEAAEIAAKILEREGGVVLKIRSQDISHKSDVGGVRLGLRSADETRAAARTMLETARRVKPDARIDGFTVEPMVSRVHGIELITGIATDPLFGPIILFGAGGTAVEVLADRTVGLPPLDRLIARDMIEETNVSKLLAGYRDRPAANIDAIVDALIALSRILVDIPELFELDINPLTADEHGVIALDARIRLDPKAAGVVPGHNFAIRPYPDNWISRETTSGDLDVTVRPVKPEDEPLYGRFFDRLDPEDIRLRFFTPIKELSHRFVARLTQIDYDRSMAFCALTPGDTELLGISHLILDADREVGEYAVAVRSDLKGRGLGWLLMQKLIGFAASEGVKTIYGDVLAANTTMLQMCRELGFEVERHPQEAGVIRVTLQVSADRQRELAAGMA</sequence>
<evidence type="ECO:0000256" key="3">
    <source>
        <dbReference type="ARBA" id="ARBA00022741"/>
    </source>
</evidence>
<evidence type="ECO:0000256" key="1">
    <source>
        <dbReference type="ARBA" id="ARBA00022532"/>
    </source>
</evidence>
<dbReference type="Gene3D" id="3.30.470.20">
    <property type="entry name" value="ATP-grasp fold, B domain"/>
    <property type="match status" value="1"/>
</dbReference>
<dbReference type="EMBL" id="NPEV01000044">
    <property type="protein sequence ID" value="RAI25592.1"/>
    <property type="molecule type" value="Genomic_DNA"/>
</dbReference>
<dbReference type="Gene3D" id="3.40.50.720">
    <property type="entry name" value="NAD(P)-binding Rossmann-like Domain"/>
    <property type="match status" value="1"/>
</dbReference>
<dbReference type="SUPFAM" id="SSF52210">
    <property type="entry name" value="Succinyl-CoA synthetase domains"/>
    <property type="match status" value="2"/>
</dbReference>
<dbReference type="Gene3D" id="3.40.50.261">
    <property type="entry name" value="Succinyl-CoA synthetase domains"/>
    <property type="match status" value="2"/>
</dbReference>
<keyword evidence="7" id="KW-0808">Transferase</keyword>
<evidence type="ECO:0000256" key="2">
    <source>
        <dbReference type="ARBA" id="ARBA00022598"/>
    </source>
</evidence>
<proteinExistence type="inferred from homology"/>
<dbReference type="PANTHER" id="PTHR43334">
    <property type="entry name" value="ACETATE--COA LIGASE [ADP-FORMING]"/>
    <property type="match status" value="1"/>
</dbReference>
<keyword evidence="2" id="KW-0436">Ligase</keyword>
<name>A0A327JL82_9HYPH</name>
<dbReference type="AlphaFoldDB" id="A0A327JL82"/>
<dbReference type="Gene3D" id="3.30.1490.20">
    <property type="entry name" value="ATP-grasp fold, A domain"/>
    <property type="match status" value="1"/>
</dbReference>
<dbReference type="InterPro" id="IPR016102">
    <property type="entry name" value="Succinyl-CoA_synth-like"/>
</dbReference>
<accession>A0A327JL82</accession>
<keyword evidence="3" id="KW-0547">Nucleotide-binding</keyword>
<dbReference type="GO" id="GO:0005524">
    <property type="term" value="F:ATP binding"/>
    <property type="evidence" value="ECO:0007669"/>
    <property type="project" value="UniProtKB-KW"/>
</dbReference>
<organism evidence="7 8">
    <name type="scientific">Rhodobium orientis</name>
    <dbReference type="NCBI Taxonomy" id="34017"/>
    <lineage>
        <taxon>Bacteria</taxon>
        <taxon>Pseudomonadati</taxon>
        <taxon>Pseudomonadota</taxon>
        <taxon>Alphaproteobacteria</taxon>
        <taxon>Hyphomicrobiales</taxon>
        <taxon>Rhodobiaceae</taxon>
        <taxon>Rhodobium</taxon>
    </lineage>
</organism>
<dbReference type="GO" id="GO:0006099">
    <property type="term" value="P:tricarboxylic acid cycle"/>
    <property type="evidence" value="ECO:0007669"/>
    <property type="project" value="UniProtKB-KW"/>
</dbReference>
<dbReference type="InterPro" id="IPR000182">
    <property type="entry name" value="GNAT_dom"/>
</dbReference>
<dbReference type="GO" id="GO:0043758">
    <property type="term" value="F:acetate-CoA ligase (ADP-forming) activity"/>
    <property type="evidence" value="ECO:0007669"/>
    <property type="project" value="InterPro"/>
</dbReference>
<evidence type="ECO:0000313" key="7">
    <source>
        <dbReference type="EMBL" id="RAI25592.1"/>
    </source>
</evidence>
<dbReference type="Pfam" id="PF13380">
    <property type="entry name" value="CoA_binding_2"/>
    <property type="match status" value="1"/>
</dbReference>
<dbReference type="Proteomes" id="UP000249299">
    <property type="component" value="Unassembled WGS sequence"/>
</dbReference>
<keyword evidence="8" id="KW-1185">Reference proteome</keyword>
<dbReference type="Pfam" id="PF13607">
    <property type="entry name" value="Succ_CoA_lig"/>
    <property type="match status" value="1"/>
</dbReference>
<evidence type="ECO:0000259" key="6">
    <source>
        <dbReference type="PROSITE" id="PS51186"/>
    </source>
</evidence>
<dbReference type="PANTHER" id="PTHR43334:SF1">
    <property type="entry name" value="3-HYDROXYPROPIONATE--COA LIGASE [ADP-FORMING]"/>
    <property type="match status" value="1"/>
</dbReference>
<dbReference type="OrthoDB" id="9807426at2"/>
<evidence type="ECO:0000313" key="8">
    <source>
        <dbReference type="Proteomes" id="UP000249299"/>
    </source>
</evidence>
<dbReference type="InterPro" id="IPR003781">
    <property type="entry name" value="CoA-bd"/>
</dbReference>
<dbReference type="GO" id="GO:0016747">
    <property type="term" value="F:acyltransferase activity, transferring groups other than amino-acyl groups"/>
    <property type="evidence" value="ECO:0007669"/>
    <property type="project" value="InterPro"/>
</dbReference>
<dbReference type="Pfam" id="PF19045">
    <property type="entry name" value="Ligase_CoA_2"/>
    <property type="match status" value="1"/>
</dbReference>
<dbReference type="SMART" id="SM00881">
    <property type="entry name" value="CoA_binding"/>
    <property type="match status" value="1"/>
</dbReference>
<dbReference type="InterPro" id="IPR016181">
    <property type="entry name" value="Acyl_CoA_acyltransferase"/>
</dbReference>
<evidence type="ECO:0000256" key="5">
    <source>
        <dbReference type="ARBA" id="ARBA00060888"/>
    </source>
</evidence>
<comment type="similarity">
    <text evidence="5">In the N-terminal section; belongs to the acetate CoA ligase alpha subunit family.</text>
</comment>
<dbReference type="InterPro" id="IPR036291">
    <property type="entry name" value="NAD(P)-bd_dom_sf"/>
</dbReference>
<dbReference type="Pfam" id="PF13549">
    <property type="entry name" value="ATP-grasp_5"/>
    <property type="match status" value="1"/>
</dbReference>
<dbReference type="FunFam" id="3.30.1490.20:FF:000020">
    <property type="entry name" value="Protein lysine acetyltransferase"/>
    <property type="match status" value="1"/>
</dbReference>
<reference evidence="7 8" key="1">
    <citation type="submission" date="2017-07" db="EMBL/GenBank/DDBJ databases">
        <title>Draft Genome Sequences of Select Purple Nonsulfur Bacteria.</title>
        <authorList>
            <person name="Lasarre B."/>
            <person name="Mckinlay J.B."/>
        </authorList>
    </citation>
    <scope>NUCLEOTIDE SEQUENCE [LARGE SCALE GENOMIC DNA]</scope>
    <source>
        <strain evidence="7 8">DSM 11290</strain>
    </source>
</reference>